<accession>A0A3A6UBW6</accession>
<dbReference type="InterPro" id="IPR001387">
    <property type="entry name" value="Cro/C1-type_HTH"/>
</dbReference>
<dbReference type="EMBL" id="QYYH01000002">
    <property type="protein sequence ID" value="RJY19503.1"/>
    <property type="molecule type" value="Genomic_DNA"/>
</dbReference>
<keyword evidence="2 6" id="KW-0238">DNA-binding</keyword>
<dbReference type="InterPro" id="IPR000843">
    <property type="entry name" value="HTH_LacI"/>
</dbReference>
<dbReference type="Pfam" id="PF00356">
    <property type="entry name" value="LacI"/>
    <property type="match status" value="1"/>
</dbReference>
<keyword evidence="7" id="KW-1185">Reference proteome</keyword>
<organism evidence="6 7">
    <name type="scientific">Parashewanella spongiae</name>
    <dbReference type="NCBI Taxonomy" id="342950"/>
    <lineage>
        <taxon>Bacteria</taxon>
        <taxon>Pseudomonadati</taxon>
        <taxon>Pseudomonadota</taxon>
        <taxon>Gammaproteobacteria</taxon>
        <taxon>Alteromonadales</taxon>
        <taxon>Shewanellaceae</taxon>
        <taxon>Parashewanella</taxon>
    </lineage>
</organism>
<dbReference type="PROSITE" id="PS00356">
    <property type="entry name" value="HTH_LACI_1"/>
    <property type="match status" value="1"/>
</dbReference>
<comment type="caution">
    <text evidence="6">The sequence shown here is derived from an EMBL/GenBank/DDBJ whole genome shotgun (WGS) entry which is preliminary data.</text>
</comment>
<dbReference type="InterPro" id="IPR028082">
    <property type="entry name" value="Peripla_BP_I"/>
</dbReference>
<evidence type="ECO:0000256" key="2">
    <source>
        <dbReference type="ARBA" id="ARBA00023125"/>
    </source>
</evidence>
<dbReference type="Gene3D" id="1.10.260.40">
    <property type="entry name" value="lambda repressor-like DNA-binding domains"/>
    <property type="match status" value="1"/>
</dbReference>
<dbReference type="PRINTS" id="PR00036">
    <property type="entry name" value="HTHLACI"/>
</dbReference>
<dbReference type="Proteomes" id="UP000273022">
    <property type="component" value="Unassembled WGS sequence"/>
</dbReference>
<evidence type="ECO:0000256" key="3">
    <source>
        <dbReference type="ARBA" id="ARBA00023163"/>
    </source>
</evidence>
<dbReference type="CDD" id="cd06270">
    <property type="entry name" value="PBP1_GalS-like"/>
    <property type="match status" value="1"/>
</dbReference>
<feature type="domain" description="HTH lacI-type" evidence="4">
    <location>
        <begin position="2"/>
        <end position="56"/>
    </location>
</feature>
<dbReference type="SUPFAM" id="SSF47413">
    <property type="entry name" value="lambda repressor-like DNA-binding domains"/>
    <property type="match status" value="1"/>
</dbReference>
<gene>
    <name evidence="6" type="ORF">D5R81_00730</name>
</gene>
<reference evidence="6 7" key="1">
    <citation type="submission" date="2018-09" db="EMBL/GenBank/DDBJ databases">
        <title>Phylogeny of the Shewanellaceae, and recommendation for two new genera, Pseudoshewanella and Parashewanella.</title>
        <authorList>
            <person name="Wang G."/>
        </authorList>
    </citation>
    <scope>NUCLEOTIDE SEQUENCE [LARGE SCALE GENOMIC DNA]</scope>
    <source>
        <strain evidence="6 7">KCTC 22492</strain>
    </source>
</reference>
<feature type="domain" description="HTH cro/C1-type" evidence="5">
    <location>
        <begin position="3"/>
        <end position="46"/>
    </location>
</feature>
<evidence type="ECO:0000313" key="6">
    <source>
        <dbReference type="EMBL" id="RJY19503.1"/>
    </source>
</evidence>
<evidence type="ECO:0000256" key="1">
    <source>
        <dbReference type="ARBA" id="ARBA00023015"/>
    </source>
</evidence>
<dbReference type="SMART" id="SM00354">
    <property type="entry name" value="HTH_LACI"/>
    <property type="match status" value="1"/>
</dbReference>
<dbReference type="PROSITE" id="PS50932">
    <property type="entry name" value="HTH_LACI_2"/>
    <property type="match status" value="1"/>
</dbReference>
<dbReference type="Pfam" id="PF13377">
    <property type="entry name" value="Peripla_BP_3"/>
    <property type="match status" value="1"/>
</dbReference>
<dbReference type="PANTHER" id="PTHR30146">
    <property type="entry name" value="LACI-RELATED TRANSCRIPTIONAL REPRESSOR"/>
    <property type="match status" value="1"/>
</dbReference>
<evidence type="ECO:0000259" key="5">
    <source>
        <dbReference type="PROSITE" id="PS50943"/>
    </source>
</evidence>
<evidence type="ECO:0000259" key="4">
    <source>
        <dbReference type="PROSITE" id="PS50932"/>
    </source>
</evidence>
<evidence type="ECO:0000313" key="7">
    <source>
        <dbReference type="Proteomes" id="UP000273022"/>
    </source>
</evidence>
<dbReference type="Gene3D" id="3.40.50.2300">
    <property type="match status" value="2"/>
</dbReference>
<dbReference type="GO" id="GO:0000976">
    <property type="term" value="F:transcription cis-regulatory region binding"/>
    <property type="evidence" value="ECO:0007669"/>
    <property type="project" value="TreeGrafter"/>
</dbReference>
<proteinExistence type="predicted"/>
<dbReference type="SUPFAM" id="SSF53822">
    <property type="entry name" value="Periplasmic binding protein-like I"/>
    <property type="match status" value="1"/>
</dbReference>
<dbReference type="InterPro" id="IPR046335">
    <property type="entry name" value="LacI/GalR-like_sensor"/>
</dbReference>
<dbReference type="AlphaFoldDB" id="A0A3A6UBW6"/>
<keyword evidence="1" id="KW-0805">Transcription regulation</keyword>
<dbReference type="InterPro" id="IPR010982">
    <property type="entry name" value="Lambda_DNA-bd_dom_sf"/>
</dbReference>
<sequence>MATIKDVAQLANVSVATVSRVVNGSNKVGKKTLEKVKSAMLELSYRPNANARDLVTKRSSTLGVVVPDVSDPFFACLASGVDTIAKKHQLQLLLSTGGQDADSERKAIELLLARRCEVMVVHSKKISDNELMALSKQAAGLIIINRLIPGLEHKCIWLDNYAGGQLAAQHLISKGAVSIAIANSNLDINDPIERKRGFNDYLASLDTNVYSKEINHTPNQQGGELAASALLNEKQSFDAVFAYNDAMAMGIIATLIDKGIKIPEDISVIGFDDVILARYSQPKLTTLSYPIEDMAMYAAELAISQNVNKGDRKEIQSHCYLPKLIERFSS</sequence>
<dbReference type="PROSITE" id="PS50943">
    <property type="entry name" value="HTH_CROC1"/>
    <property type="match status" value="1"/>
</dbReference>
<name>A0A3A6UBW6_9GAMM</name>
<dbReference type="OrthoDB" id="9798934at2"/>
<protein>
    <submittedName>
        <fullName evidence="6">LacI family DNA-binding transcriptional regulator</fullName>
    </submittedName>
</protein>
<dbReference type="RefSeq" id="WP_121851741.1">
    <property type="nucleotide sequence ID" value="NZ_CP037952.1"/>
</dbReference>
<dbReference type="GO" id="GO:0003700">
    <property type="term" value="F:DNA-binding transcription factor activity"/>
    <property type="evidence" value="ECO:0007669"/>
    <property type="project" value="TreeGrafter"/>
</dbReference>
<dbReference type="CDD" id="cd01392">
    <property type="entry name" value="HTH_LacI"/>
    <property type="match status" value="1"/>
</dbReference>
<keyword evidence="3" id="KW-0804">Transcription</keyword>
<dbReference type="PANTHER" id="PTHR30146:SF109">
    <property type="entry name" value="HTH-TYPE TRANSCRIPTIONAL REGULATOR GALS"/>
    <property type="match status" value="1"/>
</dbReference>